<gene>
    <name evidence="3" type="ORF">BDY21DRAFT_10491</name>
</gene>
<keyword evidence="2" id="KW-0732">Signal</keyword>
<dbReference type="Proteomes" id="UP000799766">
    <property type="component" value="Unassembled WGS sequence"/>
</dbReference>
<feature type="compositionally biased region" description="Polar residues" evidence="1">
    <location>
        <begin position="142"/>
        <end position="154"/>
    </location>
</feature>
<protein>
    <submittedName>
        <fullName evidence="3">Uncharacterized protein</fullName>
    </submittedName>
</protein>
<evidence type="ECO:0000256" key="2">
    <source>
        <dbReference type="SAM" id="SignalP"/>
    </source>
</evidence>
<feature type="compositionally biased region" description="Basic and acidic residues" evidence="1">
    <location>
        <begin position="42"/>
        <end position="54"/>
    </location>
</feature>
<evidence type="ECO:0000313" key="3">
    <source>
        <dbReference type="EMBL" id="KAF2462247.1"/>
    </source>
</evidence>
<keyword evidence="4" id="KW-1185">Reference proteome</keyword>
<evidence type="ECO:0000256" key="1">
    <source>
        <dbReference type="SAM" id="MobiDB-lite"/>
    </source>
</evidence>
<feature type="signal peptide" evidence="2">
    <location>
        <begin position="1"/>
        <end position="23"/>
    </location>
</feature>
<feature type="chain" id="PRO_5025656545" evidence="2">
    <location>
        <begin position="24"/>
        <end position="196"/>
    </location>
</feature>
<organism evidence="3 4">
    <name type="scientific">Lineolata rhizophorae</name>
    <dbReference type="NCBI Taxonomy" id="578093"/>
    <lineage>
        <taxon>Eukaryota</taxon>
        <taxon>Fungi</taxon>
        <taxon>Dikarya</taxon>
        <taxon>Ascomycota</taxon>
        <taxon>Pezizomycotina</taxon>
        <taxon>Dothideomycetes</taxon>
        <taxon>Dothideomycetes incertae sedis</taxon>
        <taxon>Lineolatales</taxon>
        <taxon>Lineolataceae</taxon>
        <taxon>Lineolata</taxon>
    </lineage>
</organism>
<proteinExistence type="predicted"/>
<name>A0A6A6PEQ9_9PEZI</name>
<dbReference type="AlphaFoldDB" id="A0A6A6PEQ9"/>
<feature type="region of interest" description="Disordered" evidence="1">
    <location>
        <begin position="26"/>
        <end position="58"/>
    </location>
</feature>
<accession>A0A6A6PEQ9</accession>
<evidence type="ECO:0000313" key="4">
    <source>
        <dbReference type="Proteomes" id="UP000799766"/>
    </source>
</evidence>
<feature type="region of interest" description="Disordered" evidence="1">
    <location>
        <begin position="128"/>
        <end position="154"/>
    </location>
</feature>
<feature type="region of interest" description="Disordered" evidence="1">
    <location>
        <begin position="176"/>
        <end position="196"/>
    </location>
</feature>
<sequence length="196" mass="21520">MVCLQLPVSASVFFFSCCHRTQATPTPDHARHIPSPAMHASPHGDRPKLIRQEKGGPSGPLPHACAILQGPCWQQAGQDQGKREQICRQGRLAEEGRELGKNNLQKSEFLCSEKGQSQLVPIAAGPRVLSNQESPHNPPEQMHNTPSETSTAISSSTRLCLHPINFFSLHVQSVSKTEDDSVPYGHSSHRLDRARN</sequence>
<reference evidence="3" key="1">
    <citation type="journal article" date="2020" name="Stud. Mycol.">
        <title>101 Dothideomycetes genomes: a test case for predicting lifestyles and emergence of pathogens.</title>
        <authorList>
            <person name="Haridas S."/>
            <person name="Albert R."/>
            <person name="Binder M."/>
            <person name="Bloem J."/>
            <person name="Labutti K."/>
            <person name="Salamov A."/>
            <person name="Andreopoulos B."/>
            <person name="Baker S."/>
            <person name="Barry K."/>
            <person name="Bills G."/>
            <person name="Bluhm B."/>
            <person name="Cannon C."/>
            <person name="Castanera R."/>
            <person name="Culley D."/>
            <person name="Daum C."/>
            <person name="Ezra D."/>
            <person name="Gonzalez J."/>
            <person name="Henrissat B."/>
            <person name="Kuo A."/>
            <person name="Liang C."/>
            <person name="Lipzen A."/>
            <person name="Lutzoni F."/>
            <person name="Magnuson J."/>
            <person name="Mondo S."/>
            <person name="Nolan M."/>
            <person name="Ohm R."/>
            <person name="Pangilinan J."/>
            <person name="Park H.-J."/>
            <person name="Ramirez L."/>
            <person name="Alfaro M."/>
            <person name="Sun H."/>
            <person name="Tritt A."/>
            <person name="Yoshinaga Y."/>
            <person name="Zwiers L.-H."/>
            <person name="Turgeon B."/>
            <person name="Goodwin S."/>
            <person name="Spatafora J."/>
            <person name="Crous P."/>
            <person name="Grigoriev I."/>
        </authorList>
    </citation>
    <scope>NUCLEOTIDE SEQUENCE</scope>
    <source>
        <strain evidence="3">ATCC 16933</strain>
    </source>
</reference>
<dbReference type="EMBL" id="MU001670">
    <property type="protein sequence ID" value="KAF2462247.1"/>
    <property type="molecule type" value="Genomic_DNA"/>
</dbReference>